<proteinExistence type="predicted"/>
<dbReference type="EMBL" id="JAQQWP010000008">
    <property type="protein sequence ID" value="KAK8106555.1"/>
    <property type="molecule type" value="Genomic_DNA"/>
</dbReference>
<organism evidence="1 3">
    <name type="scientific">Apiospora kogelbergensis</name>
    <dbReference type="NCBI Taxonomy" id="1337665"/>
    <lineage>
        <taxon>Eukaryota</taxon>
        <taxon>Fungi</taxon>
        <taxon>Dikarya</taxon>
        <taxon>Ascomycota</taxon>
        <taxon>Pezizomycotina</taxon>
        <taxon>Sordariomycetes</taxon>
        <taxon>Xylariomycetidae</taxon>
        <taxon>Amphisphaeriales</taxon>
        <taxon>Apiosporaceae</taxon>
        <taxon>Apiospora</taxon>
    </lineage>
</organism>
<dbReference type="AlphaFoldDB" id="A0AAW0QR25"/>
<evidence type="ECO:0000313" key="3">
    <source>
        <dbReference type="Proteomes" id="UP001392437"/>
    </source>
</evidence>
<keyword evidence="3" id="KW-1185">Reference proteome</keyword>
<accession>A0AAW0QR25</accession>
<reference evidence="1 3" key="1">
    <citation type="submission" date="2023-01" db="EMBL/GenBank/DDBJ databases">
        <title>Analysis of 21 Apiospora genomes using comparative genomics revels a genus with tremendous synthesis potential of carbohydrate active enzymes and secondary metabolites.</title>
        <authorList>
            <person name="Sorensen T."/>
        </authorList>
    </citation>
    <scope>NUCLEOTIDE SEQUENCE [LARGE SCALE GENOMIC DNA]</scope>
    <source>
        <strain evidence="1 3">CBS 117206</strain>
    </source>
</reference>
<protein>
    <submittedName>
        <fullName evidence="1">Uncharacterized protein</fullName>
    </submittedName>
</protein>
<dbReference type="EMBL" id="JAQQWP010000004">
    <property type="protein sequence ID" value="KAK8121338.1"/>
    <property type="molecule type" value="Genomic_DNA"/>
</dbReference>
<evidence type="ECO:0000313" key="1">
    <source>
        <dbReference type="EMBL" id="KAK8106555.1"/>
    </source>
</evidence>
<evidence type="ECO:0000313" key="2">
    <source>
        <dbReference type="EMBL" id="KAK8121338.1"/>
    </source>
</evidence>
<name>A0AAW0QR25_9PEZI</name>
<comment type="caution">
    <text evidence="1">The sequence shown here is derived from an EMBL/GenBank/DDBJ whole genome shotgun (WGS) entry which is preliminary data.</text>
</comment>
<dbReference type="Proteomes" id="UP001392437">
    <property type="component" value="Unassembled WGS sequence"/>
</dbReference>
<sequence>MDQSAEATFAGLISGFPSITSQTPADTHDAMDCSASNKLNRRNALGSADLQELVRQSMRTDLDNLFHDHGWHLYVVWVQIIRATSVPSASTCLDLPVTEAFRALHASITTENGPYWVSRLALVRLTTFTDLIASTIRDDRKRKRLPAKVGSRIVGTAIDLYHGASAHWGVTRENSEKIRRMANRWRILAQESPLLLLVYTEKVDKMVRDLSVRLATLKTLAREVLKLMPAKLKAAAADFLRMVQITVQRNYDAEQMLAEFTQFHARHTEV</sequence>
<gene>
    <name evidence="2" type="ORF">PG999_005458</name>
    <name evidence="1" type="ORF">PG999_009914</name>
</gene>